<feature type="domain" description="RanBP2-type" evidence="6">
    <location>
        <begin position="420"/>
        <end position="449"/>
    </location>
</feature>
<evidence type="ECO:0000256" key="4">
    <source>
        <dbReference type="PROSITE-ProRule" id="PRU00322"/>
    </source>
</evidence>
<evidence type="ECO:0000256" key="5">
    <source>
        <dbReference type="SAM" id="MobiDB-lite"/>
    </source>
</evidence>
<dbReference type="SUPFAM" id="SSF90209">
    <property type="entry name" value="Ran binding protein zinc finger-like"/>
    <property type="match status" value="3"/>
</dbReference>
<dbReference type="InterPro" id="IPR001876">
    <property type="entry name" value="Znf_RanBP2"/>
</dbReference>
<dbReference type="PANTHER" id="PTHR23111">
    <property type="entry name" value="ZINC FINGER PROTEIN"/>
    <property type="match status" value="1"/>
</dbReference>
<keyword evidence="2 4" id="KW-0863">Zinc-finger</keyword>
<dbReference type="AlphaFoldDB" id="A0A9I9DEB3"/>
<organism evidence="7">
    <name type="scientific">Cucumis melo</name>
    <name type="common">Muskmelon</name>
    <dbReference type="NCBI Taxonomy" id="3656"/>
    <lineage>
        <taxon>Eukaryota</taxon>
        <taxon>Viridiplantae</taxon>
        <taxon>Streptophyta</taxon>
        <taxon>Embryophyta</taxon>
        <taxon>Tracheophyta</taxon>
        <taxon>Spermatophyta</taxon>
        <taxon>Magnoliopsida</taxon>
        <taxon>eudicotyledons</taxon>
        <taxon>Gunneridae</taxon>
        <taxon>Pentapetalae</taxon>
        <taxon>rosids</taxon>
        <taxon>fabids</taxon>
        <taxon>Cucurbitales</taxon>
        <taxon>Cucurbitaceae</taxon>
        <taxon>Benincaseae</taxon>
        <taxon>Cucumis</taxon>
    </lineage>
</organism>
<keyword evidence="3" id="KW-0862">Zinc</keyword>
<dbReference type="Pfam" id="PF00641">
    <property type="entry name" value="Zn_ribbon_RanBP"/>
    <property type="match status" value="3"/>
</dbReference>
<feature type="domain" description="RanBP2-type" evidence="6">
    <location>
        <begin position="309"/>
        <end position="338"/>
    </location>
</feature>
<evidence type="ECO:0000256" key="3">
    <source>
        <dbReference type="ARBA" id="ARBA00022833"/>
    </source>
</evidence>
<dbReference type="PROSITE" id="PS50199">
    <property type="entry name" value="ZF_RANBP2_2"/>
    <property type="match status" value="4"/>
</dbReference>
<dbReference type="Gramene" id="MELO3C017362.2.1">
    <property type="protein sequence ID" value="MELO3C017362.2.1"/>
    <property type="gene ID" value="MELO3C017362.2"/>
</dbReference>
<dbReference type="GO" id="GO:0005737">
    <property type="term" value="C:cytoplasm"/>
    <property type="evidence" value="ECO:0007669"/>
    <property type="project" value="TreeGrafter"/>
</dbReference>
<dbReference type="InterPro" id="IPR036443">
    <property type="entry name" value="Znf_RanBP2_sf"/>
</dbReference>
<dbReference type="Gene3D" id="4.10.1060.10">
    <property type="entry name" value="Zinc finger, RanBP2-type"/>
    <property type="match status" value="4"/>
</dbReference>
<dbReference type="EnsemblPlants" id="MELO3C017362.2.1">
    <property type="protein sequence ID" value="MELO3C017362.2.1"/>
    <property type="gene ID" value="MELO3C017362.2"/>
</dbReference>
<dbReference type="PROSITE" id="PS01358">
    <property type="entry name" value="ZF_RANBP2_1"/>
    <property type="match status" value="3"/>
</dbReference>
<protein>
    <recommendedName>
        <fullName evidence="6">RanBP2-type domain-containing protein</fullName>
    </recommendedName>
</protein>
<dbReference type="GO" id="GO:0003729">
    <property type="term" value="F:mRNA binding"/>
    <property type="evidence" value="ECO:0007669"/>
    <property type="project" value="TreeGrafter"/>
</dbReference>
<feature type="domain" description="RanBP2-type" evidence="6">
    <location>
        <begin position="348"/>
        <end position="377"/>
    </location>
</feature>
<name>A0A9I9DEB3_CUCME</name>
<evidence type="ECO:0000256" key="1">
    <source>
        <dbReference type="ARBA" id="ARBA00022723"/>
    </source>
</evidence>
<evidence type="ECO:0000259" key="6">
    <source>
        <dbReference type="PROSITE" id="PS50199"/>
    </source>
</evidence>
<dbReference type="PANTHER" id="PTHR23111:SF40">
    <property type="entry name" value="RNA-BINDING PROTEIN INVOLVED IN HETEROCHROMATIN ASSEMBLY-RELATED"/>
    <property type="match status" value="1"/>
</dbReference>
<evidence type="ECO:0000256" key="2">
    <source>
        <dbReference type="ARBA" id="ARBA00022771"/>
    </source>
</evidence>
<dbReference type="GO" id="GO:0008270">
    <property type="term" value="F:zinc ion binding"/>
    <property type="evidence" value="ECO:0007669"/>
    <property type="project" value="UniProtKB-KW"/>
</dbReference>
<accession>A0A9I9DEB3</accession>
<keyword evidence="1" id="KW-0479">Metal-binding</keyword>
<feature type="domain" description="RanBP2-type" evidence="6">
    <location>
        <begin position="387"/>
        <end position="416"/>
    </location>
</feature>
<dbReference type="SMART" id="SM00547">
    <property type="entry name" value="ZnF_RBZ"/>
    <property type="match status" value="4"/>
</dbReference>
<proteinExistence type="predicted"/>
<reference evidence="7" key="1">
    <citation type="submission" date="2023-03" db="UniProtKB">
        <authorList>
            <consortium name="EnsemblPlants"/>
        </authorList>
    </citation>
    <scope>IDENTIFICATION</scope>
</reference>
<feature type="region of interest" description="Disordered" evidence="5">
    <location>
        <begin position="117"/>
        <end position="138"/>
    </location>
</feature>
<sequence>RLSHHPKTHLHKHRRAKTLLVLLVIFTKPTIMAAPKFLHIGTAISRTTSGALSPFLFPRRLPSKLISFMKCSSSTVLDSVGSGGADAPQLHSTLTHHPWPEWVSFVDGLKTKGYLIEPPSEDATGDGTGGDEATPPANDYSDMNVLKDACVSFARDRYDIFKSLSTDDIQTIVKDGCPNILRKVVNSAKRLRAYVQLDEGDVCSTCNLRGSCDRAYVILKQTDGTARTVDIARVLLAYALDPVVMSGGDKPSGRERVEVSVRKLLSELSELSEKPIDPAAVKEVIKSPKRKEKSSKFIEDASTQDVEMKRGDWMCTKCNFLNFARNRRCLKCNEDGPKRVWENDIEMKNGDWICPECNFMNFSRNIRCMKCKTEGPKKVNVDNVEMKKGDWVCPQCSFMNFASNKKCLRCRVLRPKRELNQGEWECPSCVYVNFRGNTSCRKCNVERPEREISDEYDEQLWESPRER</sequence>
<evidence type="ECO:0000313" key="7">
    <source>
        <dbReference type="EnsemblPlants" id="MELO3C017362.2.1"/>
    </source>
</evidence>